<sequence length="577" mass="62753">MNQKKKLSTKLIILIPVFILGIFSIISNVMSVSNIRNVNRSAVQISEVSLKNVSGLAEIQKQTQDIHNLGLSHIIAVDLDSMIKLVEKIRSQEDALEKDLESYKTYVTPDTKKEYNDIQKNYEELKYECANVMAFSAAGKNEDAYELANGKISKCADAIESDIESIKKIVNQDADAQRQKLTSAYHSSIGTSVVTILISIAALFSAMVAVLRWVIYPLTNTNREINEIISGIDNRQGDLTRRVTITNNKEVASVGGGINAFMAKLQEIFRMISSNSRDLEGVVNEVRESVQTSNGSVSDLSALTEELSATMQDISDNASRINENTESVAGEVKSIAEKTIEINQYTKEMKEHAEAMEHAARENMDTTGAKVNDIVSVLSQAIEDSNSVNQVDNLTNDILNIASQTNLLALNASIEAARAGDAGKGFAVVASEISQLAAASQEAANNIQSINAIVITAVHNLADNANGLVEYMNEKILPEFQKFVESGGAYHDKATFIESVMADFEAKTDSLQNSMDEIANSVNTISHAIEEGVSGVVSAADSTQVLVSDMDKISKKMDENFAIAEGLKKETSVFTKL</sequence>
<dbReference type="EMBL" id="CVRR01000093">
    <property type="protein sequence ID" value="CRL43155.1"/>
    <property type="molecule type" value="Genomic_DNA"/>
</dbReference>
<reference evidence="9" key="1">
    <citation type="submission" date="2015-05" db="EMBL/GenBank/DDBJ databases">
        <authorList>
            <consortium name="Pathogen Informatics"/>
        </authorList>
    </citation>
    <scope>NUCLEOTIDE SEQUENCE [LARGE SCALE GENOMIC DNA]</scope>
    <source>
        <strain evidence="9">M72</strain>
    </source>
</reference>
<comment type="similarity">
    <text evidence="2">Belongs to the methyl-accepting chemotaxis (MCP) protein family.</text>
</comment>
<dbReference type="GO" id="GO:0006935">
    <property type="term" value="P:chemotaxis"/>
    <property type="evidence" value="ECO:0007669"/>
    <property type="project" value="InterPro"/>
</dbReference>
<dbReference type="PRINTS" id="PR00260">
    <property type="entry name" value="CHEMTRNSDUCR"/>
</dbReference>
<dbReference type="STRING" id="301302.ERS852420_00774"/>
<evidence type="ECO:0000256" key="1">
    <source>
        <dbReference type="ARBA" id="ARBA00023224"/>
    </source>
</evidence>
<proteinExistence type="inferred from homology"/>
<keyword evidence="5" id="KW-1133">Transmembrane helix</keyword>
<dbReference type="GO" id="GO:0007165">
    <property type="term" value="P:signal transduction"/>
    <property type="evidence" value="ECO:0007669"/>
    <property type="project" value="UniProtKB-KW"/>
</dbReference>
<evidence type="ECO:0000259" key="6">
    <source>
        <dbReference type="PROSITE" id="PS50111"/>
    </source>
</evidence>
<evidence type="ECO:0000313" key="8">
    <source>
        <dbReference type="EMBL" id="CRL43155.1"/>
    </source>
</evidence>
<dbReference type="RefSeq" id="WP_055068895.1">
    <property type="nucleotide sequence ID" value="NZ_CP173697.1"/>
</dbReference>
<feature type="transmembrane region" description="Helical" evidence="5">
    <location>
        <begin position="12"/>
        <end position="30"/>
    </location>
</feature>
<dbReference type="GO" id="GO:0016020">
    <property type="term" value="C:membrane"/>
    <property type="evidence" value="ECO:0007669"/>
    <property type="project" value="InterPro"/>
</dbReference>
<dbReference type="InterPro" id="IPR004090">
    <property type="entry name" value="Chemotax_Me-accpt_rcpt"/>
</dbReference>
<evidence type="ECO:0000256" key="4">
    <source>
        <dbReference type="SAM" id="Coils"/>
    </source>
</evidence>
<dbReference type="PROSITE" id="PS50885">
    <property type="entry name" value="HAMP"/>
    <property type="match status" value="1"/>
</dbReference>
<dbReference type="Proteomes" id="UP000049979">
    <property type="component" value="Unassembled WGS sequence"/>
</dbReference>
<keyword evidence="1 3" id="KW-0807">Transducer</keyword>
<dbReference type="PANTHER" id="PTHR32089">
    <property type="entry name" value="METHYL-ACCEPTING CHEMOTAXIS PROTEIN MCPB"/>
    <property type="match status" value="1"/>
</dbReference>
<dbReference type="SMART" id="SM00283">
    <property type="entry name" value="MA"/>
    <property type="match status" value="1"/>
</dbReference>
<dbReference type="SUPFAM" id="SSF58104">
    <property type="entry name" value="Methyl-accepting chemotaxis protein (MCP) signaling domain"/>
    <property type="match status" value="1"/>
</dbReference>
<dbReference type="AlphaFoldDB" id="A0A0M6WZY7"/>
<dbReference type="PROSITE" id="PS50111">
    <property type="entry name" value="CHEMOTAXIS_TRANSDUC_2"/>
    <property type="match status" value="1"/>
</dbReference>
<keyword evidence="9" id="KW-1185">Reference proteome</keyword>
<dbReference type="Pfam" id="PF12729">
    <property type="entry name" value="4HB_MCP_1"/>
    <property type="match status" value="1"/>
</dbReference>
<dbReference type="GO" id="GO:0004888">
    <property type="term" value="F:transmembrane signaling receptor activity"/>
    <property type="evidence" value="ECO:0007669"/>
    <property type="project" value="InterPro"/>
</dbReference>
<dbReference type="InterPro" id="IPR024478">
    <property type="entry name" value="HlyB_4HB_MCP"/>
</dbReference>
<keyword evidence="5" id="KW-0472">Membrane</keyword>
<dbReference type="InterPro" id="IPR004089">
    <property type="entry name" value="MCPsignal_dom"/>
</dbReference>
<feature type="transmembrane region" description="Helical" evidence="5">
    <location>
        <begin position="193"/>
        <end position="215"/>
    </location>
</feature>
<dbReference type="InterPro" id="IPR003660">
    <property type="entry name" value="HAMP_dom"/>
</dbReference>
<evidence type="ECO:0000259" key="7">
    <source>
        <dbReference type="PROSITE" id="PS50885"/>
    </source>
</evidence>
<accession>A0A0M6WZY7</accession>
<dbReference type="SMART" id="SM00304">
    <property type="entry name" value="HAMP"/>
    <property type="match status" value="1"/>
</dbReference>
<evidence type="ECO:0000256" key="2">
    <source>
        <dbReference type="ARBA" id="ARBA00029447"/>
    </source>
</evidence>
<dbReference type="PANTHER" id="PTHR32089:SF112">
    <property type="entry name" value="LYSOZYME-LIKE PROTEIN-RELATED"/>
    <property type="match status" value="1"/>
</dbReference>
<evidence type="ECO:0000256" key="5">
    <source>
        <dbReference type="SAM" id="Phobius"/>
    </source>
</evidence>
<feature type="coiled-coil region" evidence="4">
    <location>
        <begin position="335"/>
        <end position="362"/>
    </location>
</feature>
<dbReference type="OrthoDB" id="9760371at2"/>
<keyword evidence="4" id="KW-0175">Coiled coil</keyword>
<organism evidence="8 9">
    <name type="scientific">Roseburia faecis</name>
    <dbReference type="NCBI Taxonomy" id="301302"/>
    <lineage>
        <taxon>Bacteria</taxon>
        <taxon>Bacillati</taxon>
        <taxon>Bacillota</taxon>
        <taxon>Clostridia</taxon>
        <taxon>Lachnospirales</taxon>
        <taxon>Lachnospiraceae</taxon>
        <taxon>Roseburia</taxon>
    </lineage>
</organism>
<protein>
    <submittedName>
        <fullName evidence="8">Methyl-accepting chemotaxis protein</fullName>
    </submittedName>
</protein>
<name>A0A0M6WZY7_9FIRM</name>
<dbReference type="Gene3D" id="1.10.287.950">
    <property type="entry name" value="Methyl-accepting chemotaxis protein"/>
    <property type="match status" value="1"/>
</dbReference>
<evidence type="ECO:0000256" key="3">
    <source>
        <dbReference type="PROSITE-ProRule" id="PRU00284"/>
    </source>
</evidence>
<feature type="domain" description="Methyl-accepting transducer" evidence="6">
    <location>
        <begin position="296"/>
        <end position="540"/>
    </location>
</feature>
<gene>
    <name evidence="8" type="ORF">M72_18581</name>
</gene>
<feature type="domain" description="HAMP" evidence="7">
    <location>
        <begin position="212"/>
        <end position="270"/>
    </location>
</feature>
<keyword evidence="5" id="KW-0812">Transmembrane</keyword>
<evidence type="ECO:0000313" key="9">
    <source>
        <dbReference type="Proteomes" id="UP000049979"/>
    </source>
</evidence>
<dbReference type="Pfam" id="PF00015">
    <property type="entry name" value="MCPsignal"/>
    <property type="match status" value="1"/>
</dbReference>